<evidence type="ECO:0000313" key="4">
    <source>
        <dbReference type="Proteomes" id="UP000048949"/>
    </source>
</evidence>
<dbReference type="EMBL" id="CVQV01000005">
    <property type="protein sequence ID" value="CRK75126.1"/>
    <property type="molecule type" value="Genomic_DNA"/>
</dbReference>
<evidence type="ECO:0000256" key="2">
    <source>
        <dbReference type="ARBA" id="ARBA00022525"/>
    </source>
</evidence>
<dbReference type="GO" id="GO:0005509">
    <property type="term" value="F:calcium ion binding"/>
    <property type="evidence" value="ECO:0007669"/>
    <property type="project" value="InterPro"/>
</dbReference>
<dbReference type="STRING" id="282199.GCA_001049735_01168"/>
<organism evidence="3 4">
    <name type="scientific">Nereida ignava</name>
    <dbReference type="NCBI Taxonomy" id="282199"/>
    <lineage>
        <taxon>Bacteria</taxon>
        <taxon>Pseudomonadati</taxon>
        <taxon>Pseudomonadota</taxon>
        <taxon>Alphaproteobacteria</taxon>
        <taxon>Rhodobacterales</taxon>
        <taxon>Roseobacteraceae</taxon>
        <taxon>Nereida</taxon>
    </lineage>
</organism>
<dbReference type="InterPro" id="IPR001343">
    <property type="entry name" value="Hemolysn_Ca-bd"/>
</dbReference>
<dbReference type="Pfam" id="PF00353">
    <property type="entry name" value="HemolysinCabind"/>
    <property type="match status" value="4"/>
</dbReference>
<keyword evidence="2" id="KW-0964">Secreted</keyword>
<dbReference type="PROSITE" id="PS00330">
    <property type="entry name" value="HEMOLYSIN_CALCIUM"/>
    <property type="match status" value="1"/>
</dbReference>
<keyword evidence="4" id="KW-1185">Reference proteome</keyword>
<comment type="subcellular location">
    <subcellularLocation>
        <location evidence="1">Secreted</location>
    </subcellularLocation>
</comment>
<dbReference type="PANTHER" id="PTHR38340">
    <property type="entry name" value="S-LAYER PROTEIN"/>
    <property type="match status" value="1"/>
</dbReference>
<dbReference type="PANTHER" id="PTHR38340:SF1">
    <property type="entry name" value="S-LAYER PROTEIN"/>
    <property type="match status" value="1"/>
</dbReference>
<evidence type="ECO:0000313" key="3">
    <source>
        <dbReference type="EMBL" id="CRK75126.1"/>
    </source>
</evidence>
<name>A0A0U1NK53_9RHOB</name>
<dbReference type="GO" id="GO:0005576">
    <property type="term" value="C:extracellular region"/>
    <property type="evidence" value="ECO:0007669"/>
    <property type="project" value="UniProtKB-SubCell"/>
</dbReference>
<dbReference type="InterPro" id="IPR050557">
    <property type="entry name" value="RTX_toxin/Mannuronan_C5-epim"/>
</dbReference>
<dbReference type="InterPro" id="IPR011049">
    <property type="entry name" value="Serralysin-like_metalloprot_C"/>
</dbReference>
<dbReference type="RefSeq" id="WP_048598532.1">
    <property type="nucleotide sequence ID" value="NZ_CBFHGK010000002.1"/>
</dbReference>
<dbReference type="SUPFAM" id="SSF51120">
    <property type="entry name" value="beta-Roll"/>
    <property type="match status" value="3"/>
</dbReference>
<dbReference type="AlphaFoldDB" id="A0A0U1NK53"/>
<dbReference type="OrthoDB" id="9342475at2"/>
<dbReference type="InterPro" id="IPR018511">
    <property type="entry name" value="Hemolysin-typ_Ca-bd_CS"/>
</dbReference>
<proteinExistence type="predicted"/>
<reference evidence="3 4" key="1">
    <citation type="submission" date="2015-04" db="EMBL/GenBank/DDBJ databases">
        <authorList>
            <person name="Syromyatnikov M.Y."/>
            <person name="Popov V.N."/>
        </authorList>
    </citation>
    <scope>NUCLEOTIDE SEQUENCE [LARGE SCALE GENOMIC DNA]</scope>
    <source>
        <strain evidence="3 4">CECT 5292</strain>
    </source>
</reference>
<dbReference type="Gene3D" id="2.150.10.10">
    <property type="entry name" value="Serralysin-like metalloprotease, C-terminal"/>
    <property type="match status" value="3"/>
</dbReference>
<sequence>MLNLSFQVRHVWGEPNEDMRPRDLAVFANQAGTYLGVFGFQNDWYETVSLDGGGFDIDAAPIAALAPDITLNFGTRSFTASGAPISWAFSGLNSADLSHANYAVNYTVSQNGSGLSLLAGGYGVSGLHQFSVGDDTTTATSDDNVASDHAYGSNISSIVEFTLDGRDFILTGSASGGVILLERTVSGDIGVIDSLGAVEGLGFGAIVDVQVIELGEQHIALVTTDHGALATLGVSTNTLNLLDFVIDTSETRLNNAAAVETFYHEGQAFILVGGADAGISLLSVMSDGRLLSLGKFADTVEASLGTINDIEVMKTSSTLRVFVSSDTINGVAELTLPLSLLPNATPVIEGTIQGTPQSDLLIAGDEPSVIYGNGGGDLFVDGAYNDVLYGGDGADRFILTSDGRTDTIRNFDLIEDRLDLSAWGSIYSFDQMEVKGRSDGFRLTYGSEVLVVVTGARAGANDIVHILDTTLSRPTVNLIEGGSGGGNLIFSSSTETTIFEASQSNASFIGGTGLDVISFAGLTQVTVSLDDPSLNSVNITGQSYQSIEGVLGSAGDDMILGDSTANSLSGGDGHDILSGGGGRDILEGNTGNDSIFDTNGGAQMQGGIGNDFLLALSGANQLIDGDVASLSDNADTLLGGYGNDTLEGGAGDDILVGDFGAFLYWGDDTLEGGRGDDILNGGYGADVFVFRPMHGNDVIGRTSLTDQAVVIGADFDVGIDRLELTGFDGISSRQSALDQFYTNSNGHAEFSLEGTMIELWGVGLDALSVGDLWV</sequence>
<protein>
    <submittedName>
        <fullName evidence="3">Hemolysin, plasmid</fullName>
    </submittedName>
</protein>
<evidence type="ECO:0000256" key="1">
    <source>
        <dbReference type="ARBA" id="ARBA00004613"/>
    </source>
</evidence>
<gene>
    <name evidence="3" type="primary">hlyA_2</name>
    <name evidence="3" type="ORF">NIG5292_01169</name>
</gene>
<dbReference type="Proteomes" id="UP000048949">
    <property type="component" value="Unassembled WGS sequence"/>
</dbReference>
<accession>A0A0U1NK53</accession>
<dbReference type="PRINTS" id="PR00313">
    <property type="entry name" value="CABNDNGRPT"/>
</dbReference>